<gene>
    <name evidence="1" type="ORF">S01H4_05215</name>
</gene>
<dbReference type="Gene3D" id="3.40.50.720">
    <property type="entry name" value="NAD(P)-binding Rossmann-like Domain"/>
    <property type="match status" value="1"/>
</dbReference>
<proteinExistence type="predicted"/>
<comment type="caution">
    <text evidence="1">The sequence shown here is derived from an EMBL/GenBank/DDBJ whole genome shotgun (WGS) entry which is preliminary data.</text>
</comment>
<organism evidence="1">
    <name type="scientific">marine sediment metagenome</name>
    <dbReference type="NCBI Taxonomy" id="412755"/>
    <lineage>
        <taxon>unclassified sequences</taxon>
        <taxon>metagenomes</taxon>
        <taxon>ecological metagenomes</taxon>
    </lineage>
</organism>
<accession>X1BCV5</accession>
<reference evidence="1" key="1">
    <citation type="journal article" date="2014" name="Front. Microbiol.">
        <title>High frequency of phylogenetically diverse reductive dehalogenase-homologous genes in deep subseafloor sedimentary metagenomes.</title>
        <authorList>
            <person name="Kawai M."/>
            <person name="Futagami T."/>
            <person name="Toyoda A."/>
            <person name="Takaki Y."/>
            <person name="Nishi S."/>
            <person name="Hori S."/>
            <person name="Arai W."/>
            <person name="Tsubouchi T."/>
            <person name="Morono Y."/>
            <person name="Uchiyama I."/>
            <person name="Ito T."/>
            <person name="Fujiyama A."/>
            <person name="Inagaki F."/>
            <person name="Takami H."/>
        </authorList>
    </citation>
    <scope>NUCLEOTIDE SEQUENCE</scope>
    <source>
        <strain evidence="1">Expedition CK06-06</strain>
    </source>
</reference>
<dbReference type="SUPFAM" id="SSF52283">
    <property type="entry name" value="Formate/glycerate dehydrogenase catalytic domain-like"/>
    <property type="match status" value="1"/>
</dbReference>
<dbReference type="EMBL" id="BART01001489">
    <property type="protein sequence ID" value="GAG69821.1"/>
    <property type="molecule type" value="Genomic_DNA"/>
</dbReference>
<name>X1BCV5_9ZZZZ</name>
<protein>
    <submittedName>
        <fullName evidence="1">Uncharacterized protein</fullName>
    </submittedName>
</protein>
<evidence type="ECO:0000313" key="1">
    <source>
        <dbReference type="EMBL" id="GAG69821.1"/>
    </source>
</evidence>
<sequence>MRIGIAAENRKKEMRVILRPQELRELSDKHEILVESGAGKWLLQDLEEQMRQALE</sequence>
<dbReference type="AlphaFoldDB" id="X1BCV5"/>